<gene>
    <name evidence="1" type="primary">Dyak\GE17038</name>
    <name evidence="1" type="synonym">dyak_GLEANR_18403</name>
    <name evidence="1" type="synonym">GE17038</name>
    <name evidence="1" type="ORF">Dyak_GE17038</name>
</gene>
<dbReference type="PhylomeDB" id="B4Q1Z8"/>
<dbReference type="eggNOG" id="ENOG502TM0U">
    <property type="taxonomic scope" value="Eukaryota"/>
</dbReference>
<proteinExistence type="predicted"/>
<dbReference type="EMBL" id="CM000162">
    <property type="protein sequence ID" value="EDX01519.1"/>
    <property type="molecule type" value="Genomic_DNA"/>
</dbReference>
<accession>B4Q1Z8</accession>
<dbReference type="OrthoDB" id="7850692at2759"/>
<protein>
    <submittedName>
        <fullName evidence="1">Uncharacterized protein</fullName>
    </submittedName>
</protein>
<sequence>MPVLKLYTFYTKFFPSAKVRRKELRRRWYLLKFRRKLQPRSELKARTICKSVPSIGNSELLSKHVIGSFRLELQCDSNSKRLEITATLANPVVPPDTDPAPEDEQLYELYICSSQGQLLGKVPFTESDYRRAAHTAIECMNI</sequence>
<keyword evidence="2" id="KW-1185">Reference proteome</keyword>
<name>B4Q1Z8_DROYA</name>
<dbReference type="HOGENOM" id="CLU_1817769_0_0_1"/>
<dbReference type="OMA" id="LYELYIC"/>
<dbReference type="KEGG" id="dya:Dyak_GE17038"/>
<reference evidence="1 2" key="2">
    <citation type="journal article" date="2007" name="PLoS Biol.">
        <title>Principles of genome evolution in the Drosophila melanogaster species group.</title>
        <authorList>
            <person name="Ranz J.M."/>
            <person name="Maurin D."/>
            <person name="Chan Y.S."/>
            <person name="von Grotthuss M."/>
            <person name="Hillier L.W."/>
            <person name="Roote J."/>
            <person name="Ashburner M."/>
            <person name="Bergman C.M."/>
        </authorList>
    </citation>
    <scope>NUCLEOTIDE SEQUENCE [LARGE SCALE GENOMIC DNA]</scope>
    <source>
        <strain evidence="2">Tai18E2 / Tucson 14021-0261.01</strain>
    </source>
</reference>
<evidence type="ECO:0000313" key="2">
    <source>
        <dbReference type="Proteomes" id="UP000002282"/>
    </source>
</evidence>
<dbReference type="AlphaFoldDB" id="B4Q1Z8"/>
<evidence type="ECO:0000313" key="1">
    <source>
        <dbReference type="EMBL" id="EDX01519.1"/>
    </source>
</evidence>
<dbReference type="Proteomes" id="UP000002282">
    <property type="component" value="Chromosome X"/>
</dbReference>
<reference evidence="1 2" key="1">
    <citation type="journal article" date="2007" name="Nature">
        <title>Evolution of genes and genomes on the Drosophila phylogeny.</title>
        <authorList>
            <consortium name="Drosophila 12 Genomes Consortium"/>
            <person name="Clark A.G."/>
            <person name="Eisen M.B."/>
            <person name="Smith D.R."/>
            <person name="Bergman C.M."/>
            <person name="Oliver B."/>
            <person name="Markow T.A."/>
            <person name="Kaufman T.C."/>
            <person name="Kellis M."/>
            <person name="Gelbart W."/>
            <person name="Iyer V.N."/>
            <person name="Pollard D.A."/>
            <person name="Sackton T.B."/>
            <person name="Larracuente A.M."/>
            <person name="Singh N.D."/>
            <person name="Abad J.P."/>
            <person name="Abt D.N."/>
            <person name="Adryan B."/>
            <person name="Aguade M."/>
            <person name="Akashi H."/>
            <person name="Anderson W.W."/>
            <person name="Aquadro C.F."/>
            <person name="Ardell D.H."/>
            <person name="Arguello R."/>
            <person name="Artieri C.G."/>
            <person name="Barbash D.A."/>
            <person name="Barker D."/>
            <person name="Barsanti P."/>
            <person name="Batterham P."/>
            <person name="Batzoglou S."/>
            <person name="Begun D."/>
            <person name="Bhutkar A."/>
            <person name="Blanco E."/>
            <person name="Bosak S.A."/>
            <person name="Bradley R.K."/>
            <person name="Brand A.D."/>
            <person name="Brent M.R."/>
            <person name="Brooks A.N."/>
            <person name="Brown R.H."/>
            <person name="Butlin R.K."/>
            <person name="Caggese C."/>
            <person name="Calvi B.R."/>
            <person name="Bernardo de Carvalho A."/>
            <person name="Caspi A."/>
            <person name="Castrezana S."/>
            <person name="Celniker S.E."/>
            <person name="Chang J.L."/>
            <person name="Chapple C."/>
            <person name="Chatterji S."/>
            <person name="Chinwalla A."/>
            <person name="Civetta A."/>
            <person name="Clifton S.W."/>
            <person name="Comeron J.M."/>
            <person name="Costello J.C."/>
            <person name="Coyne J.A."/>
            <person name="Daub J."/>
            <person name="David R.G."/>
            <person name="Delcher A.L."/>
            <person name="Delehaunty K."/>
            <person name="Do C.B."/>
            <person name="Ebling H."/>
            <person name="Edwards K."/>
            <person name="Eickbush T."/>
            <person name="Evans J.D."/>
            <person name="Filipski A."/>
            <person name="Findeiss S."/>
            <person name="Freyhult E."/>
            <person name="Fulton L."/>
            <person name="Fulton R."/>
            <person name="Garcia A.C."/>
            <person name="Gardiner A."/>
            <person name="Garfield D.A."/>
            <person name="Garvin B.E."/>
            <person name="Gibson G."/>
            <person name="Gilbert D."/>
            <person name="Gnerre S."/>
            <person name="Godfrey J."/>
            <person name="Good R."/>
            <person name="Gotea V."/>
            <person name="Gravely B."/>
            <person name="Greenberg A.J."/>
            <person name="Griffiths-Jones S."/>
            <person name="Gross S."/>
            <person name="Guigo R."/>
            <person name="Gustafson E.A."/>
            <person name="Haerty W."/>
            <person name="Hahn M.W."/>
            <person name="Halligan D.L."/>
            <person name="Halpern A.L."/>
            <person name="Halter G.M."/>
            <person name="Han M.V."/>
            <person name="Heger A."/>
            <person name="Hillier L."/>
            <person name="Hinrichs A.S."/>
            <person name="Holmes I."/>
            <person name="Hoskins R.A."/>
            <person name="Hubisz M.J."/>
            <person name="Hultmark D."/>
            <person name="Huntley M.A."/>
            <person name="Jaffe D.B."/>
            <person name="Jagadeeshan S."/>
            <person name="Jeck W.R."/>
            <person name="Johnson J."/>
            <person name="Jones C.D."/>
            <person name="Jordan W.C."/>
            <person name="Karpen G.H."/>
            <person name="Kataoka E."/>
            <person name="Keightley P.D."/>
            <person name="Kheradpour P."/>
            <person name="Kirkness E.F."/>
            <person name="Koerich L.B."/>
            <person name="Kristiansen K."/>
            <person name="Kudrna D."/>
            <person name="Kulathinal R.J."/>
            <person name="Kumar S."/>
            <person name="Kwok R."/>
            <person name="Lander E."/>
            <person name="Langley C.H."/>
            <person name="Lapoint R."/>
            <person name="Lazzaro B.P."/>
            <person name="Lee S.J."/>
            <person name="Levesque L."/>
            <person name="Li R."/>
            <person name="Lin C.F."/>
            <person name="Lin M.F."/>
            <person name="Lindblad-Toh K."/>
            <person name="Llopart A."/>
            <person name="Long M."/>
            <person name="Low L."/>
            <person name="Lozovsky E."/>
            <person name="Lu J."/>
            <person name="Luo M."/>
            <person name="Machado C.A."/>
            <person name="Makalowski W."/>
            <person name="Marzo M."/>
            <person name="Matsuda M."/>
            <person name="Matzkin L."/>
            <person name="McAllister B."/>
            <person name="McBride C.S."/>
            <person name="McKernan B."/>
            <person name="McKernan K."/>
            <person name="Mendez-Lago M."/>
            <person name="Minx P."/>
            <person name="Mollenhauer M.U."/>
            <person name="Montooth K."/>
            <person name="Mount S.M."/>
            <person name="Mu X."/>
            <person name="Myers E."/>
            <person name="Negre B."/>
            <person name="Newfeld S."/>
            <person name="Nielsen R."/>
            <person name="Noor M.A."/>
            <person name="O'Grady P."/>
            <person name="Pachter L."/>
            <person name="Papaceit M."/>
            <person name="Parisi M.J."/>
            <person name="Parisi M."/>
            <person name="Parts L."/>
            <person name="Pedersen J.S."/>
            <person name="Pesole G."/>
            <person name="Phillippy A.M."/>
            <person name="Ponting C.P."/>
            <person name="Pop M."/>
            <person name="Porcelli D."/>
            <person name="Powell J.R."/>
            <person name="Prohaska S."/>
            <person name="Pruitt K."/>
            <person name="Puig M."/>
            <person name="Quesneville H."/>
            <person name="Ram K.R."/>
            <person name="Rand D."/>
            <person name="Rasmussen M.D."/>
            <person name="Reed L.K."/>
            <person name="Reenan R."/>
            <person name="Reily A."/>
            <person name="Remington K.A."/>
            <person name="Rieger T.T."/>
            <person name="Ritchie M.G."/>
            <person name="Robin C."/>
            <person name="Rogers Y.H."/>
            <person name="Rohde C."/>
            <person name="Rozas J."/>
            <person name="Rubenfield M.J."/>
            <person name="Ruiz A."/>
            <person name="Russo S."/>
            <person name="Salzberg S.L."/>
            <person name="Sanchez-Gracia A."/>
            <person name="Saranga D.J."/>
            <person name="Sato H."/>
            <person name="Schaeffer S.W."/>
            <person name="Schatz M.C."/>
            <person name="Schlenke T."/>
            <person name="Schwartz R."/>
            <person name="Segarra C."/>
            <person name="Singh R.S."/>
            <person name="Sirot L."/>
            <person name="Sirota M."/>
            <person name="Sisneros N.B."/>
            <person name="Smith C.D."/>
            <person name="Smith T.F."/>
            <person name="Spieth J."/>
            <person name="Stage D.E."/>
            <person name="Stark A."/>
            <person name="Stephan W."/>
            <person name="Strausberg R.L."/>
            <person name="Strempel S."/>
            <person name="Sturgill D."/>
            <person name="Sutton G."/>
            <person name="Sutton G.G."/>
            <person name="Tao W."/>
            <person name="Teichmann S."/>
            <person name="Tobari Y.N."/>
            <person name="Tomimura Y."/>
            <person name="Tsolas J.M."/>
            <person name="Valente V.L."/>
            <person name="Venter E."/>
            <person name="Venter J.C."/>
            <person name="Vicario S."/>
            <person name="Vieira F.G."/>
            <person name="Vilella A.J."/>
            <person name="Villasante A."/>
            <person name="Walenz B."/>
            <person name="Wang J."/>
            <person name="Wasserman M."/>
            <person name="Watts T."/>
            <person name="Wilson D."/>
            <person name="Wilson R.K."/>
            <person name="Wing R.A."/>
            <person name="Wolfner M.F."/>
            <person name="Wong A."/>
            <person name="Wong G.K."/>
            <person name="Wu C.I."/>
            <person name="Wu G."/>
            <person name="Yamamoto D."/>
            <person name="Yang H.P."/>
            <person name="Yang S.P."/>
            <person name="Yorke J.A."/>
            <person name="Yoshida K."/>
            <person name="Zdobnov E."/>
            <person name="Zhang P."/>
            <person name="Zhang Y."/>
            <person name="Zimin A.V."/>
            <person name="Baldwin J."/>
            <person name="Abdouelleil A."/>
            <person name="Abdulkadir J."/>
            <person name="Abebe A."/>
            <person name="Abera B."/>
            <person name="Abreu J."/>
            <person name="Acer S.C."/>
            <person name="Aftuck L."/>
            <person name="Alexander A."/>
            <person name="An P."/>
            <person name="Anderson E."/>
            <person name="Anderson S."/>
            <person name="Arachi H."/>
            <person name="Azer M."/>
            <person name="Bachantsang P."/>
            <person name="Barry A."/>
            <person name="Bayul T."/>
            <person name="Berlin A."/>
            <person name="Bessette D."/>
            <person name="Bloom T."/>
            <person name="Blye J."/>
            <person name="Boguslavskiy L."/>
            <person name="Bonnet C."/>
            <person name="Boukhgalter B."/>
            <person name="Bourzgui I."/>
            <person name="Brown A."/>
            <person name="Cahill P."/>
            <person name="Channer S."/>
            <person name="Cheshatsang Y."/>
            <person name="Chuda L."/>
            <person name="Citroen M."/>
            <person name="Collymore A."/>
            <person name="Cooke P."/>
            <person name="Costello M."/>
            <person name="D'Aco K."/>
            <person name="Daza R."/>
            <person name="De Haan G."/>
            <person name="DeGray S."/>
            <person name="DeMaso C."/>
            <person name="Dhargay N."/>
            <person name="Dooley K."/>
            <person name="Dooley E."/>
            <person name="Doricent M."/>
            <person name="Dorje P."/>
            <person name="Dorjee K."/>
            <person name="Dupes A."/>
            <person name="Elong R."/>
            <person name="Falk J."/>
            <person name="Farina A."/>
            <person name="Faro S."/>
            <person name="Ferguson D."/>
            <person name="Fisher S."/>
            <person name="Foley C.D."/>
            <person name="Franke A."/>
            <person name="Friedrich D."/>
            <person name="Gadbois L."/>
            <person name="Gearin G."/>
            <person name="Gearin C.R."/>
            <person name="Giannoukos G."/>
            <person name="Goode T."/>
            <person name="Graham J."/>
            <person name="Grandbois E."/>
            <person name="Grewal S."/>
            <person name="Gyaltsen K."/>
            <person name="Hafez N."/>
            <person name="Hagos B."/>
            <person name="Hall J."/>
            <person name="Henson C."/>
            <person name="Hollinger A."/>
            <person name="Honan T."/>
            <person name="Huard M.D."/>
            <person name="Hughes L."/>
            <person name="Hurhula B."/>
            <person name="Husby M.E."/>
            <person name="Kamat A."/>
            <person name="Kanga B."/>
            <person name="Kashin S."/>
            <person name="Khazanovich D."/>
            <person name="Kisner P."/>
            <person name="Lance K."/>
            <person name="Lara M."/>
            <person name="Lee W."/>
            <person name="Lennon N."/>
            <person name="Letendre F."/>
            <person name="LeVine R."/>
            <person name="Lipovsky A."/>
            <person name="Liu X."/>
            <person name="Liu J."/>
            <person name="Liu S."/>
            <person name="Lokyitsang T."/>
            <person name="Lokyitsang Y."/>
            <person name="Lubonja R."/>
            <person name="Lui A."/>
            <person name="MacDonald P."/>
            <person name="Magnisalis V."/>
            <person name="Maru K."/>
            <person name="Matthews C."/>
            <person name="McCusker W."/>
            <person name="McDonough S."/>
            <person name="Mehta T."/>
            <person name="Meldrim J."/>
            <person name="Meneus L."/>
            <person name="Mihai O."/>
            <person name="Mihalev A."/>
            <person name="Mihova T."/>
            <person name="Mittelman R."/>
            <person name="Mlenga V."/>
            <person name="Montmayeur A."/>
            <person name="Mulrain L."/>
            <person name="Navidi A."/>
            <person name="Naylor J."/>
            <person name="Negash T."/>
            <person name="Nguyen T."/>
            <person name="Nguyen N."/>
            <person name="Nicol R."/>
            <person name="Norbu C."/>
            <person name="Norbu N."/>
            <person name="Novod N."/>
            <person name="O'Neill B."/>
            <person name="Osman S."/>
            <person name="Markiewicz E."/>
            <person name="Oyono O.L."/>
            <person name="Patti C."/>
            <person name="Phunkhang P."/>
            <person name="Pierre F."/>
            <person name="Priest M."/>
            <person name="Raghuraman S."/>
            <person name="Rege F."/>
            <person name="Reyes R."/>
            <person name="Rise C."/>
            <person name="Rogov P."/>
            <person name="Ross K."/>
            <person name="Ryan E."/>
            <person name="Settipalli S."/>
            <person name="Shea T."/>
            <person name="Sherpa N."/>
            <person name="Shi L."/>
            <person name="Shih D."/>
            <person name="Sparrow T."/>
            <person name="Spaulding J."/>
            <person name="Stalker J."/>
            <person name="Stange-Thomann N."/>
            <person name="Stavropoulos S."/>
            <person name="Stone C."/>
            <person name="Strader C."/>
            <person name="Tesfaye S."/>
            <person name="Thomson T."/>
            <person name="Thoulutsang Y."/>
            <person name="Thoulutsang D."/>
            <person name="Topham K."/>
            <person name="Topping I."/>
            <person name="Tsamla T."/>
            <person name="Vassiliev H."/>
            <person name="Vo A."/>
            <person name="Wangchuk T."/>
            <person name="Wangdi T."/>
            <person name="Weiand M."/>
            <person name="Wilkinson J."/>
            <person name="Wilson A."/>
            <person name="Yadav S."/>
            <person name="Young G."/>
            <person name="Yu Q."/>
            <person name="Zembek L."/>
            <person name="Zhong D."/>
            <person name="Zimmer A."/>
            <person name="Zwirko Z."/>
            <person name="Jaffe D.B."/>
            <person name="Alvarez P."/>
            <person name="Brockman W."/>
            <person name="Butler J."/>
            <person name="Chin C."/>
            <person name="Gnerre S."/>
            <person name="Grabherr M."/>
            <person name="Kleber M."/>
            <person name="Mauceli E."/>
            <person name="MacCallum I."/>
        </authorList>
    </citation>
    <scope>NUCLEOTIDE SEQUENCE [LARGE SCALE GENOMIC DNA]</scope>
    <source>
        <strain evidence="2">Tai18E2 / Tucson 14021-0261.01</strain>
    </source>
</reference>
<organism evidence="1 2">
    <name type="scientific">Drosophila yakuba</name>
    <name type="common">Fruit fly</name>
    <dbReference type="NCBI Taxonomy" id="7245"/>
    <lineage>
        <taxon>Eukaryota</taxon>
        <taxon>Metazoa</taxon>
        <taxon>Ecdysozoa</taxon>
        <taxon>Arthropoda</taxon>
        <taxon>Hexapoda</taxon>
        <taxon>Insecta</taxon>
        <taxon>Pterygota</taxon>
        <taxon>Neoptera</taxon>
        <taxon>Endopterygota</taxon>
        <taxon>Diptera</taxon>
        <taxon>Brachycera</taxon>
        <taxon>Muscomorpha</taxon>
        <taxon>Ephydroidea</taxon>
        <taxon>Drosophilidae</taxon>
        <taxon>Drosophila</taxon>
        <taxon>Sophophora</taxon>
    </lineage>
</organism>